<dbReference type="InterPro" id="IPR003594">
    <property type="entry name" value="HATPase_dom"/>
</dbReference>
<keyword evidence="3" id="KW-0597">Phosphoprotein</keyword>
<accession>A0A922P510</accession>
<organism evidence="6 7">
    <name type="scientific">Pseudorhizobium pelagicum</name>
    <dbReference type="NCBI Taxonomy" id="1509405"/>
    <lineage>
        <taxon>Bacteria</taxon>
        <taxon>Pseudomonadati</taxon>
        <taxon>Pseudomonadota</taxon>
        <taxon>Alphaproteobacteria</taxon>
        <taxon>Hyphomicrobiales</taxon>
        <taxon>Rhizobiaceae</taxon>
        <taxon>Rhizobium/Agrobacterium group</taxon>
        <taxon>Pseudorhizobium</taxon>
    </lineage>
</organism>
<feature type="transmembrane region" description="Helical" evidence="4">
    <location>
        <begin position="242"/>
        <end position="262"/>
    </location>
</feature>
<dbReference type="Proteomes" id="UP000052167">
    <property type="component" value="Unassembled WGS sequence"/>
</dbReference>
<dbReference type="PRINTS" id="PR00344">
    <property type="entry name" value="BCTRLSENSOR"/>
</dbReference>
<keyword evidence="4" id="KW-0472">Membrane</keyword>
<evidence type="ECO:0000313" key="7">
    <source>
        <dbReference type="Proteomes" id="UP000052167"/>
    </source>
</evidence>
<evidence type="ECO:0000256" key="3">
    <source>
        <dbReference type="ARBA" id="ARBA00022553"/>
    </source>
</evidence>
<dbReference type="Pfam" id="PF19443">
    <property type="entry name" value="DAHL"/>
    <property type="match status" value="1"/>
</dbReference>
<sequence length="823" mass="90009">MATLSAIFLAVIATSHDAGRPAHEAVMINLRAVDVNHASLQRDVLRARAGLLMSYDPLVESVIALRKTAATLENLFASSDFGSDGRLEKLLSQLKSGIDADEALVEDFKTRNALLQNSVGVFGQTLTDLHQSSNETVRSALDNVGDLGNLMMRFSTRPDPELEKAIGKRLQRLSQSVAVSPAARQIQTLTTHAKMILAILPTVDEKVASVLASRTPKSAELLQSQYLDAAGQANSRAAASRILLGATAIALCIYVFVLVYRLRNQTERLKRRLHYEQAIAGIKAEMFNTSPRDFPEFMDRALRVLTCLFEGSCSGFAILNIDTGEMKNVHRHGGETEDYRTLLIDFAHDSRRHWDASPSGCEDSFAYVNLTKTNDLTYTRDATISGLIIGSKMPDRQVAAFLLLFDSPRPKLGADEVGLLRASLQTLTEFVETNRREQEQEALEHRLEHAQRLEAIGTLAGGIAHEFNNVLGAILGYGEMALQLLRRPSMTRHYVQEILTSGERAKHIVDQILTFSRKRERAMKPFSVTEAVADILPLLHVTLGNKVTLTAHLCEKDTVIVGSPIEVHQMVMNLCKNAMEASARGQDVRVEVTPVEIGRKRVLSHGEISPGDYVRLSVEDQGPGIPEHVLPHVFEPFYTTKSTSGGTGLGLSAVHGSVCGFGGAIHVQSSAGSGTRFDLFFPARRLAPLPLKSFFDERAVPTGKGESVAILESDRSLLEMYEEKVAALGYEPIGYSSMAALQRAMDSGSVSADLTIVDANALGPDLPLEDLDLVLPKGRYLLLIACERELERGDPLMLASILKKPFSSRALAHAIFDRISVTS</sequence>
<dbReference type="InterPro" id="IPR036890">
    <property type="entry name" value="HATPase_C_sf"/>
</dbReference>
<dbReference type="InterPro" id="IPR003661">
    <property type="entry name" value="HisK_dim/P_dom"/>
</dbReference>
<dbReference type="SMART" id="SM00388">
    <property type="entry name" value="HisKA"/>
    <property type="match status" value="1"/>
</dbReference>
<evidence type="ECO:0000256" key="4">
    <source>
        <dbReference type="SAM" id="Phobius"/>
    </source>
</evidence>
<dbReference type="InterPro" id="IPR005467">
    <property type="entry name" value="His_kinase_dom"/>
</dbReference>
<dbReference type="InterPro" id="IPR045812">
    <property type="entry name" value="DAHL"/>
</dbReference>
<reference evidence="6 7" key="1">
    <citation type="submission" date="2014-06" db="EMBL/GenBank/DDBJ databases">
        <title>Rhizobium pelagicum/R2-400B4.</title>
        <authorList>
            <person name="Kimes N.E."/>
            <person name="Lopez-Perez M."/>
        </authorList>
    </citation>
    <scope>NUCLEOTIDE SEQUENCE [LARGE SCALE GENOMIC DNA]</scope>
    <source>
        <strain evidence="6 7">R2-400B4</strain>
    </source>
</reference>
<dbReference type="Pfam" id="PF02518">
    <property type="entry name" value="HATPase_c"/>
    <property type="match status" value="1"/>
</dbReference>
<proteinExistence type="predicted"/>
<gene>
    <name evidence="6" type="ORF">GV68_10700</name>
</gene>
<evidence type="ECO:0000256" key="1">
    <source>
        <dbReference type="ARBA" id="ARBA00000085"/>
    </source>
</evidence>
<dbReference type="EMBL" id="JOKJ01000002">
    <property type="protein sequence ID" value="KEQ10708.1"/>
    <property type="molecule type" value="Genomic_DNA"/>
</dbReference>
<dbReference type="PANTHER" id="PTHR43065:SF42">
    <property type="entry name" value="TWO-COMPONENT SENSOR PPRA"/>
    <property type="match status" value="1"/>
</dbReference>
<dbReference type="PROSITE" id="PS50109">
    <property type="entry name" value="HIS_KIN"/>
    <property type="match status" value="1"/>
</dbReference>
<dbReference type="SUPFAM" id="SSF47384">
    <property type="entry name" value="Homodimeric domain of signal transducing histidine kinase"/>
    <property type="match status" value="1"/>
</dbReference>
<dbReference type="AlphaFoldDB" id="A0A922P510"/>
<dbReference type="EC" id="2.7.13.3" evidence="2"/>
<protein>
    <recommendedName>
        <fullName evidence="2">histidine kinase</fullName>
        <ecNumber evidence="2">2.7.13.3</ecNumber>
    </recommendedName>
</protein>
<dbReference type="Gene3D" id="1.10.287.130">
    <property type="match status" value="1"/>
</dbReference>
<keyword evidence="4" id="KW-1133">Transmembrane helix</keyword>
<dbReference type="PANTHER" id="PTHR43065">
    <property type="entry name" value="SENSOR HISTIDINE KINASE"/>
    <property type="match status" value="1"/>
</dbReference>
<keyword evidence="4" id="KW-0812">Transmembrane</keyword>
<comment type="catalytic activity">
    <reaction evidence="1">
        <text>ATP + protein L-histidine = ADP + protein N-phospho-L-histidine.</text>
        <dbReference type="EC" id="2.7.13.3"/>
    </reaction>
</comment>
<name>A0A922P510_9HYPH</name>
<dbReference type="SMART" id="SM00387">
    <property type="entry name" value="HATPase_c"/>
    <property type="match status" value="1"/>
</dbReference>
<dbReference type="SUPFAM" id="SSF55874">
    <property type="entry name" value="ATPase domain of HSP90 chaperone/DNA topoisomerase II/histidine kinase"/>
    <property type="match status" value="1"/>
</dbReference>
<comment type="caution">
    <text evidence="6">The sequence shown here is derived from an EMBL/GenBank/DDBJ whole genome shotgun (WGS) entry which is preliminary data.</text>
</comment>
<feature type="domain" description="Histidine kinase" evidence="5">
    <location>
        <begin position="462"/>
        <end position="685"/>
    </location>
</feature>
<evidence type="ECO:0000259" key="5">
    <source>
        <dbReference type="PROSITE" id="PS50109"/>
    </source>
</evidence>
<dbReference type="NCBIfam" id="NF010411">
    <property type="entry name" value="PRK13837.1"/>
    <property type="match status" value="1"/>
</dbReference>
<dbReference type="Pfam" id="PF00512">
    <property type="entry name" value="HisKA"/>
    <property type="match status" value="1"/>
</dbReference>
<evidence type="ECO:0000256" key="2">
    <source>
        <dbReference type="ARBA" id="ARBA00012438"/>
    </source>
</evidence>
<dbReference type="CDD" id="cd00082">
    <property type="entry name" value="HisKA"/>
    <property type="match status" value="1"/>
</dbReference>
<dbReference type="InterPro" id="IPR036097">
    <property type="entry name" value="HisK_dim/P_sf"/>
</dbReference>
<dbReference type="GO" id="GO:0000155">
    <property type="term" value="F:phosphorelay sensor kinase activity"/>
    <property type="evidence" value="ECO:0007669"/>
    <property type="project" value="InterPro"/>
</dbReference>
<dbReference type="InterPro" id="IPR004358">
    <property type="entry name" value="Sig_transdc_His_kin-like_C"/>
</dbReference>
<dbReference type="Gene3D" id="3.30.565.10">
    <property type="entry name" value="Histidine kinase-like ATPase, C-terminal domain"/>
    <property type="match status" value="1"/>
</dbReference>
<evidence type="ECO:0000313" key="6">
    <source>
        <dbReference type="EMBL" id="KEQ10708.1"/>
    </source>
</evidence>
<keyword evidence="7" id="KW-1185">Reference proteome</keyword>